<dbReference type="Gene3D" id="3.80.10.10">
    <property type="entry name" value="Ribonuclease Inhibitor"/>
    <property type="match status" value="1"/>
</dbReference>
<dbReference type="InterPro" id="IPR001611">
    <property type="entry name" value="Leu-rich_rpt"/>
</dbReference>
<sequence length="234" mass="27486">MYLLLDLERINENVILGDYIKHPVFKTLSVFCDLSKKQYSVDLSIFSTLDECNITSLNITNYEIINLQALFNYNLENLSIVSNQFSYFEKSQFHLLKNIVTLSLKECNFREIRFLQDITELKELTLNENNLENSDFIDCQFRKLQVLNVSYNNLESLDYLDISQNLFRINASYNKIKVLFKECSQVLEIDELDLSNNKLNDISGLRLCTKLKYLNISYNSLTHIDDQIHKVFLS</sequence>
<organism evidence="3">
    <name type="scientific">Hexamita inflata</name>
    <dbReference type="NCBI Taxonomy" id="28002"/>
    <lineage>
        <taxon>Eukaryota</taxon>
        <taxon>Metamonada</taxon>
        <taxon>Diplomonadida</taxon>
        <taxon>Hexamitidae</taxon>
        <taxon>Hexamitinae</taxon>
        <taxon>Hexamita</taxon>
    </lineage>
</organism>
<dbReference type="AlphaFoldDB" id="A0AA86PGM3"/>
<name>A0AA86PGM3_9EUKA</name>
<accession>A0AA86PGM3</accession>
<dbReference type="PANTHER" id="PTHR46652:SF3">
    <property type="entry name" value="LEUCINE-RICH REPEAT-CONTAINING PROTEIN 9"/>
    <property type="match status" value="1"/>
</dbReference>
<dbReference type="PROSITE" id="PS51450">
    <property type="entry name" value="LRR"/>
    <property type="match status" value="3"/>
</dbReference>
<dbReference type="InterPro" id="IPR050836">
    <property type="entry name" value="SDS22/Internalin_LRR"/>
</dbReference>
<evidence type="ECO:0000313" key="4">
    <source>
        <dbReference type="EMBL" id="CAL6084870.1"/>
    </source>
</evidence>
<dbReference type="Pfam" id="PF00560">
    <property type="entry name" value="LRR_1"/>
    <property type="match status" value="1"/>
</dbReference>
<keyword evidence="1" id="KW-0433">Leucine-rich repeat</keyword>
<reference evidence="4 5" key="2">
    <citation type="submission" date="2024-07" db="EMBL/GenBank/DDBJ databases">
        <authorList>
            <person name="Akdeniz Z."/>
        </authorList>
    </citation>
    <scope>NUCLEOTIDE SEQUENCE [LARGE SCALE GENOMIC DNA]</scope>
</reference>
<dbReference type="EMBL" id="CAXDID020000382">
    <property type="protein sequence ID" value="CAL6084870.1"/>
    <property type="molecule type" value="Genomic_DNA"/>
</dbReference>
<evidence type="ECO:0000256" key="2">
    <source>
        <dbReference type="ARBA" id="ARBA00022737"/>
    </source>
</evidence>
<comment type="caution">
    <text evidence="3">The sequence shown here is derived from an EMBL/GenBank/DDBJ whole genome shotgun (WGS) entry which is preliminary data.</text>
</comment>
<evidence type="ECO:0000256" key="1">
    <source>
        <dbReference type="ARBA" id="ARBA00022614"/>
    </source>
</evidence>
<keyword evidence="2" id="KW-0677">Repeat</keyword>
<evidence type="ECO:0000313" key="5">
    <source>
        <dbReference type="Proteomes" id="UP001642409"/>
    </source>
</evidence>
<evidence type="ECO:0000313" key="3">
    <source>
        <dbReference type="EMBL" id="CAI9935432.1"/>
    </source>
</evidence>
<proteinExistence type="predicted"/>
<gene>
    <name evidence="3" type="ORF">HINF_LOCUS23077</name>
    <name evidence="4" type="ORF">HINF_LOCUS62411</name>
</gene>
<keyword evidence="5" id="KW-1185">Reference proteome</keyword>
<reference evidence="3" key="1">
    <citation type="submission" date="2023-06" db="EMBL/GenBank/DDBJ databases">
        <authorList>
            <person name="Kurt Z."/>
        </authorList>
    </citation>
    <scope>NUCLEOTIDE SEQUENCE</scope>
</reference>
<dbReference type="PANTHER" id="PTHR46652">
    <property type="entry name" value="LEUCINE-RICH REPEAT AND IQ DOMAIN-CONTAINING PROTEIN 1-RELATED"/>
    <property type="match status" value="1"/>
</dbReference>
<dbReference type="InterPro" id="IPR032675">
    <property type="entry name" value="LRR_dom_sf"/>
</dbReference>
<dbReference type="SUPFAM" id="SSF52058">
    <property type="entry name" value="L domain-like"/>
    <property type="match status" value="1"/>
</dbReference>
<dbReference type="Proteomes" id="UP001642409">
    <property type="component" value="Unassembled WGS sequence"/>
</dbReference>
<dbReference type="EMBL" id="CATOUU010000613">
    <property type="protein sequence ID" value="CAI9935432.1"/>
    <property type="molecule type" value="Genomic_DNA"/>
</dbReference>
<protein>
    <submittedName>
        <fullName evidence="3">Uncharacterized protein</fullName>
    </submittedName>
</protein>